<dbReference type="InterPro" id="IPR016167">
    <property type="entry name" value="FAD-bd_PCMH_sub1"/>
</dbReference>
<dbReference type="InterPro" id="IPR050416">
    <property type="entry name" value="FAD-linked_Oxidoreductase"/>
</dbReference>
<dbReference type="InterPro" id="IPR006094">
    <property type="entry name" value="Oxid_FAD_bind_N"/>
</dbReference>
<sequence length="468" mass="50899">MANNLKLSLLGCLSGSNVIVDGDEAWGDAIRRWTGYRAKVPAAVVRVSSEKDVITTVSYAVQNHIPFVVRGGGHSNGFSTIERPGIVIDLSLMNKVIVSEKELVAVAQGGATMGDGVRAASSVGMAITTGTCNEVGLIGAALGGGIGRFLGHWGYAADTLLSMRVVVVDGSGEAIAVEASHQVNPDLFWGLRGSGHMFGVVIEATFRAFPWSYDTWHSCLVFAPSDIKLVAEAVDKVHYKGGMQGRLVFCSQNKQPLVLVQMWYMGNPEEAEGSFQTLLALPSMREHPLNFVGRRIPYSNLNDSSDRICSYAGRKNLAGFGMKKLSAESCAAALKIYIDFISQHPAAAQTHILTEFYSMDVARCLDQDGQETSIPGDLRREVKYWVMPLAWYEDPTLDEACAGLNRTIRKAFLTQTGRPSEAGVGYVNMPFEDDSINSIFGEGEHLRMLQKLKMKWDPLGVVQGIVRL</sequence>
<keyword evidence="7" id="KW-1185">Reference proteome</keyword>
<dbReference type="GO" id="GO:0071949">
    <property type="term" value="F:FAD binding"/>
    <property type="evidence" value="ECO:0007669"/>
    <property type="project" value="InterPro"/>
</dbReference>
<dbReference type="PROSITE" id="PS51387">
    <property type="entry name" value="FAD_PCMH"/>
    <property type="match status" value="1"/>
</dbReference>
<dbReference type="GO" id="GO:0016491">
    <property type="term" value="F:oxidoreductase activity"/>
    <property type="evidence" value="ECO:0007669"/>
    <property type="project" value="UniProtKB-KW"/>
</dbReference>
<reference evidence="6" key="1">
    <citation type="submission" date="2023-06" db="EMBL/GenBank/DDBJ databases">
        <title>Conoideocrella luteorostrata (Hypocreales: Clavicipitaceae), a potential biocontrol fungus for elongate hemlock scale in United States Christmas tree production areas.</title>
        <authorList>
            <person name="Barrett H."/>
            <person name="Lovett B."/>
            <person name="Macias A.M."/>
            <person name="Stajich J.E."/>
            <person name="Kasson M.T."/>
        </authorList>
    </citation>
    <scope>NUCLEOTIDE SEQUENCE</scope>
    <source>
        <strain evidence="6">ARSEF 14590</strain>
    </source>
</reference>
<dbReference type="InterPro" id="IPR016166">
    <property type="entry name" value="FAD-bd_PCMH"/>
</dbReference>
<name>A0AAJ0FZG6_9HYPO</name>
<keyword evidence="2" id="KW-0285">Flavoprotein</keyword>
<dbReference type="SUPFAM" id="SSF56176">
    <property type="entry name" value="FAD-binding/transporter-associated domain-like"/>
    <property type="match status" value="1"/>
</dbReference>
<evidence type="ECO:0000256" key="2">
    <source>
        <dbReference type="ARBA" id="ARBA00022630"/>
    </source>
</evidence>
<evidence type="ECO:0000313" key="7">
    <source>
        <dbReference type="Proteomes" id="UP001251528"/>
    </source>
</evidence>
<dbReference type="Proteomes" id="UP001251528">
    <property type="component" value="Unassembled WGS sequence"/>
</dbReference>
<comment type="caution">
    <text evidence="6">The sequence shown here is derived from an EMBL/GenBank/DDBJ whole genome shotgun (WGS) entry which is preliminary data.</text>
</comment>
<accession>A0AAJ0FZG6</accession>
<dbReference type="PANTHER" id="PTHR42973">
    <property type="entry name" value="BINDING OXIDOREDUCTASE, PUTATIVE (AFU_ORTHOLOGUE AFUA_1G17690)-RELATED"/>
    <property type="match status" value="1"/>
</dbReference>
<keyword evidence="4" id="KW-0560">Oxidoreductase</keyword>
<dbReference type="Pfam" id="PF01565">
    <property type="entry name" value="FAD_binding_4"/>
    <property type="match status" value="1"/>
</dbReference>
<dbReference type="Gene3D" id="3.30.43.10">
    <property type="entry name" value="Uridine Diphospho-n-acetylenolpyruvylglucosamine Reductase, domain 2"/>
    <property type="match status" value="1"/>
</dbReference>
<organism evidence="6 7">
    <name type="scientific">Conoideocrella luteorostrata</name>
    <dbReference type="NCBI Taxonomy" id="1105319"/>
    <lineage>
        <taxon>Eukaryota</taxon>
        <taxon>Fungi</taxon>
        <taxon>Dikarya</taxon>
        <taxon>Ascomycota</taxon>
        <taxon>Pezizomycotina</taxon>
        <taxon>Sordariomycetes</taxon>
        <taxon>Hypocreomycetidae</taxon>
        <taxon>Hypocreales</taxon>
        <taxon>Clavicipitaceae</taxon>
        <taxon>Conoideocrella</taxon>
    </lineage>
</organism>
<evidence type="ECO:0000256" key="3">
    <source>
        <dbReference type="ARBA" id="ARBA00022827"/>
    </source>
</evidence>
<evidence type="ECO:0000313" key="6">
    <source>
        <dbReference type="EMBL" id="KAK2616880.1"/>
    </source>
</evidence>
<feature type="domain" description="FAD-binding PCMH-type" evidence="5">
    <location>
        <begin position="37"/>
        <end position="211"/>
    </location>
</feature>
<gene>
    <name evidence="6" type="ORF">QQS21_000258</name>
</gene>
<dbReference type="AlphaFoldDB" id="A0AAJ0FZG6"/>
<keyword evidence="3" id="KW-0274">FAD</keyword>
<dbReference type="Gene3D" id="3.30.465.10">
    <property type="match status" value="1"/>
</dbReference>
<evidence type="ECO:0000259" key="5">
    <source>
        <dbReference type="PROSITE" id="PS51387"/>
    </source>
</evidence>
<dbReference type="EMBL" id="JASWJB010000002">
    <property type="protein sequence ID" value="KAK2616880.1"/>
    <property type="molecule type" value="Genomic_DNA"/>
</dbReference>
<dbReference type="InterPro" id="IPR036318">
    <property type="entry name" value="FAD-bd_PCMH-like_sf"/>
</dbReference>
<dbReference type="PANTHER" id="PTHR42973:SF7">
    <property type="entry name" value="FAD-BINDING PCMH-TYPE DOMAIN-CONTAINING PROTEIN"/>
    <property type="match status" value="1"/>
</dbReference>
<dbReference type="InterPro" id="IPR016169">
    <property type="entry name" value="FAD-bd_PCMH_sub2"/>
</dbReference>
<proteinExistence type="inferred from homology"/>
<comment type="similarity">
    <text evidence="1">Belongs to the oxygen-dependent FAD-linked oxidoreductase family.</text>
</comment>
<dbReference type="Gene3D" id="3.40.462.20">
    <property type="match status" value="1"/>
</dbReference>
<evidence type="ECO:0000256" key="4">
    <source>
        <dbReference type="ARBA" id="ARBA00023002"/>
    </source>
</evidence>
<protein>
    <recommendedName>
        <fullName evidence="5">FAD-binding PCMH-type domain-containing protein</fullName>
    </recommendedName>
</protein>
<evidence type="ECO:0000256" key="1">
    <source>
        <dbReference type="ARBA" id="ARBA00005466"/>
    </source>
</evidence>